<dbReference type="AlphaFoldDB" id="A0A0F9W0Y9"/>
<organism evidence="1">
    <name type="scientific">marine sediment metagenome</name>
    <dbReference type="NCBI Taxonomy" id="412755"/>
    <lineage>
        <taxon>unclassified sequences</taxon>
        <taxon>metagenomes</taxon>
        <taxon>ecological metagenomes</taxon>
    </lineage>
</organism>
<protein>
    <submittedName>
        <fullName evidence="1">Uncharacterized protein</fullName>
    </submittedName>
</protein>
<proteinExistence type="predicted"/>
<sequence length="360" mass="40926">MQHYCRPYYLVLVCVATLAAIVPAVLPAQTPTPFTGNHYNQSNQTRVLEAAESHLQAGELDAADIAFRQAFESVRADRGLFHEAQLPVLDRLLATNFARQDWQQFNHYLDYHGGLTRRMYQGQAVRYAQALQFGADWHQRAALMLNDQHRTWHLIRSRNLIWQAVSALEQMPANHSRLSPLLYRIAILHYYLTNEASTRGLTSLEVRTDQPVRVSGWSMSGNETTRRSYAVGQELLERIYRIHAREADNVSTLAQIDTLLGDWQLLFGRDELARDYYRKAYQALQTEPAASPVIEQLFARRVTLPAPYFAPPATAFPTAPADSDAAALATMNTSQGRLRPQLTDDFFTEDHPHELHPASR</sequence>
<evidence type="ECO:0000313" key="1">
    <source>
        <dbReference type="EMBL" id="KKO10966.1"/>
    </source>
</evidence>
<name>A0A0F9W0Y9_9ZZZZ</name>
<comment type="caution">
    <text evidence="1">The sequence shown here is derived from an EMBL/GenBank/DDBJ whole genome shotgun (WGS) entry which is preliminary data.</text>
</comment>
<accession>A0A0F9W0Y9</accession>
<gene>
    <name evidence="1" type="ORF">LCGC14_0024500</name>
</gene>
<reference evidence="1" key="1">
    <citation type="journal article" date="2015" name="Nature">
        <title>Complex archaea that bridge the gap between prokaryotes and eukaryotes.</title>
        <authorList>
            <person name="Spang A."/>
            <person name="Saw J.H."/>
            <person name="Jorgensen S.L."/>
            <person name="Zaremba-Niedzwiedzka K."/>
            <person name="Martijn J."/>
            <person name="Lind A.E."/>
            <person name="van Eijk R."/>
            <person name="Schleper C."/>
            <person name="Guy L."/>
            <person name="Ettema T.J."/>
        </authorList>
    </citation>
    <scope>NUCLEOTIDE SEQUENCE</scope>
</reference>
<dbReference type="EMBL" id="LAZR01000004">
    <property type="protein sequence ID" value="KKO10966.1"/>
    <property type="molecule type" value="Genomic_DNA"/>
</dbReference>